<name>A0A2U3N1I8_9GAMM</name>
<gene>
    <name evidence="1" type="ORF">KPC_2671</name>
</gene>
<organism evidence="1 2">
    <name type="scientific">Acinetobacter stercoris</name>
    <dbReference type="NCBI Taxonomy" id="2126983"/>
    <lineage>
        <taxon>Bacteria</taxon>
        <taxon>Pseudomonadati</taxon>
        <taxon>Pseudomonadota</taxon>
        <taxon>Gammaproteobacteria</taxon>
        <taxon>Moraxellales</taxon>
        <taxon>Moraxellaceae</taxon>
        <taxon>Acinetobacter</taxon>
    </lineage>
</organism>
<evidence type="ECO:0000313" key="1">
    <source>
        <dbReference type="EMBL" id="SPL71493.1"/>
    </source>
</evidence>
<protein>
    <submittedName>
        <fullName evidence="1">Uncharacterized protein</fullName>
    </submittedName>
</protein>
<dbReference type="AlphaFoldDB" id="A0A2U3N1I8"/>
<evidence type="ECO:0000313" key="2">
    <source>
        <dbReference type="Proteomes" id="UP000245974"/>
    </source>
</evidence>
<reference evidence="2" key="1">
    <citation type="submission" date="2018-03" db="EMBL/GenBank/DDBJ databases">
        <authorList>
            <person name="Blom J."/>
        </authorList>
    </citation>
    <scope>NUCLEOTIDE SEQUENCE [LARGE SCALE GENOMIC DNA]</scope>
    <source>
        <strain evidence="2">KPC-SM-21</strain>
    </source>
</reference>
<keyword evidence="2" id="KW-1185">Reference proteome</keyword>
<dbReference type="RefSeq" id="WP_146196645.1">
    <property type="nucleotide sequence ID" value="NZ_OOGT01000142.1"/>
</dbReference>
<dbReference type="Proteomes" id="UP000245974">
    <property type="component" value="Unassembled WGS sequence"/>
</dbReference>
<dbReference type="OrthoDB" id="8376962at2"/>
<accession>A0A2U3N1I8</accession>
<sequence>MKSSLSSSTRWIEAGFISVFDHWLNESEANECSVLCYSIACERDYLATYLEGEQRLIRFYKSLSDEVMSFHSQKWKSIKTSSPEFEQILLASLREHQFQFFNLYYSSIGVRFEGGFDRTDQVFTTESAHWDSILQQLEKFDLFLLN</sequence>
<proteinExistence type="predicted"/>
<dbReference type="EMBL" id="OOGT01000142">
    <property type="protein sequence ID" value="SPL71493.1"/>
    <property type="molecule type" value="Genomic_DNA"/>
</dbReference>
<dbReference type="InParanoid" id="A0A2U3N1I8"/>